<dbReference type="CDD" id="cd00190">
    <property type="entry name" value="Tryp_SPc"/>
    <property type="match status" value="1"/>
</dbReference>
<feature type="signal peptide" evidence="4">
    <location>
        <begin position="1"/>
        <end position="21"/>
    </location>
</feature>
<dbReference type="InterPro" id="IPR035976">
    <property type="entry name" value="Sushi/SCR/CCP_sf"/>
</dbReference>
<accession>A0A1W4XTP2</accession>
<dbReference type="SMART" id="SM00020">
    <property type="entry name" value="Tryp_SPc"/>
    <property type="match status" value="1"/>
</dbReference>
<feature type="disulfide bond" evidence="2">
    <location>
        <begin position="185"/>
        <end position="200"/>
    </location>
</feature>
<dbReference type="GeneID" id="108744517"/>
<dbReference type="Gene3D" id="2.10.70.10">
    <property type="entry name" value="Complement Module, domain 1"/>
    <property type="match status" value="1"/>
</dbReference>
<dbReference type="PROSITE" id="PS50923">
    <property type="entry name" value="SUSHI"/>
    <property type="match status" value="1"/>
</dbReference>
<comment type="caution">
    <text evidence="3">Lacks conserved residue(s) required for the propagation of feature annotation.</text>
</comment>
<evidence type="ECO:0000313" key="8">
    <source>
        <dbReference type="RefSeq" id="XP_018335833.1"/>
    </source>
</evidence>
<dbReference type="PROSITE" id="PS00134">
    <property type="entry name" value="TRYPSIN_HIS"/>
    <property type="match status" value="1"/>
</dbReference>
<dbReference type="AlphaFoldDB" id="A0A1W4XTP2"/>
<dbReference type="Proteomes" id="UP000192223">
    <property type="component" value="Unplaced"/>
</dbReference>
<feature type="domain" description="Peptidase S1" evidence="5">
    <location>
        <begin position="375"/>
        <end position="638"/>
    </location>
</feature>
<dbReference type="SUPFAM" id="SSF57424">
    <property type="entry name" value="LDL receptor-like module"/>
    <property type="match status" value="4"/>
</dbReference>
<dbReference type="OrthoDB" id="6744641at2759"/>
<dbReference type="InterPro" id="IPR009003">
    <property type="entry name" value="Peptidase_S1_PA"/>
</dbReference>
<dbReference type="InterPro" id="IPR036055">
    <property type="entry name" value="LDL_receptor-like_sf"/>
</dbReference>
<keyword evidence="7" id="KW-1185">Reference proteome</keyword>
<feature type="disulfide bond" evidence="2">
    <location>
        <begin position="90"/>
        <end position="108"/>
    </location>
</feature>
<dbReference type="InParanoid" id="A0A1W4XTP2"/>
<evidence type="ECO:0000256" key="2">
    <source>
        <dbReference type="PROSITE-ProRule" id="PRU00124"/>
    </source>
</evidence>
<organism evidence="7 8">
    <name type="scientific">Agrilus planipennis</name>
    <name type="common">Emerald ash borer</name>
    <name type="synonym">Agrilus marcopoli</name>
    <dbReference type="NCBI Taxonomy" id="224129"/>
    <lineage>
        <taxon>Eukaryota</taxon>
        <taxon>Metazoa</taxon>
        <taxon>Ecdysozoa</taxon>
        <taxon>Arthropoda</taxon>
        <taxon>Hexapoda</taxon>
        <taxon>Insecta</taxon>
        <taxon>Pterygota</taxon>
        <taxon>Neoptera</taxon>
        <taxon>Endopterygota</taxon>
        <taxon>Coleoptera</taxon>
        <taxon>Polyphaga</taxon>
        <taxon>Elateriformia</taxon>
        <taxon>Buprestoidea</taxon>
        <taxon>Buprestidae</taxon>
        <taxon>Agrilinae</taxon>
        <taxon>Agrilus</taxon>
    </lineage>
</organism>
<evidence type="ECO:0000313" key="7">
    <source>
        <dbReference type="Proteomes" id="UP000192223"/>
    </source>
</evidence>
<sequence length="638" mass="70784">MIRSGIVFITFWTVLVSRSSSVYIYDKYTIGNLTRFKRQSGCTGSFEFQCRSGECISDDYYCDGKENCRDGSDETEDCKQIACLPHFFRCEYGACINGDFECDGKTDCKDNSDETSPKCLKVSQCGPNKFRCNSGQCISDYNRCDGKPDCYDKSDETSEVCRELNCPGFTFKCAYGACVAFTSKCNGRRDCADGSDEQGCKTVATTVTIPKVTTTTTKKPPIIVKDGCVLPDVPSNGGYNVSGLSRFSVGDVVGHLTILQYYCNSGYQLYPNRLYIVCMTNDRWDKEFPDCMRRCPSLAPTESTEVVCSLGNDSSKKMCENPIEGTIATFNCREFYERTDYLIKTTKCQGGSWNSYSIECTPACGKRGGIGQTNVVGGNIALKHDFPWHVGIYLSSDKTHICGGSIISSKFIVTAAHCLTNLETGDLKPTSEFLVKVGKHYREYDDPRDSKYTQNTIIKSISKHRSYRGQTQNHQADLAIIELQEPLKWTKYVQPICINWDPKYGNNDLGSDSGLVVGWGFTAETGAPADELKVLEVPHINFEKCYASVPDQFKPFVTPDKICAGFQKNGQSVCNGDSGGGLVFKKQYGYFGLRYILRGIVSVSPKSNVTNGCDSNSFAGYTDLTVEEYIRYIIITIS</sequence>
<keyword evidence="4" id="KW-0732">Signal</keyword>
<dbReference type="SUPFAM" id="SSF50494">
    <property type="entry name" value="Trypsin-like serine proteases"/>
    <property type="match status" value="1"/>
</dbReference>
<dbReference type="InterPro" id="IPR023415">
    <property type="entry name" value="LDLR_class-A_CS"/>
</dbReference>
<dbReference type="InterPro" id="IPR000436">
    <property type="entry name" value="Sushi_SCR_CCP_dom"/>
</dbReference>
<dbReference type="GO" id="GO:0006508">
    <property type="term" value="P:proteolysis"/>
    <property type="evidence" value="ECO:0007669"/>
    <property type="project" value="InterPro"/>
</dbReference>
<evidence type="ECO:0000259" key="6">
    <source>
        <dbReference type="PROSITE" id="PS50923"/>
    </source>
</evidence>
<dbReference type="Gene3D" id="2.40.10.10">
    <property type="entry name" value="Trypsin-like serine proteases"/>
    <property type="match status" value="1"/>
</dbReference>
<dbReference type="InterPro" id="IPR018114">
    <property type="entry name" value="TRYPSIN_HIS"/>
</dbReference>
<dbReference type="SMART" id="SM00032">
    <property type="entry name" value="CCP"/>
    <property type="match status" value="2"/>
</dbReference>
<feature type="disulfide bond" evidence="2">
    <location>
        <begin position="125"/>
        <end position="137"/>
    </location>
</feature>
<dbReference type="STRING" id="224129.A0A1W4XTP2"/>
<keyword evidence="3" id="KW-0768">Sushi</keyword>
<dbReference type="SMART" id="SM00192">
    <property type="entry name" value="LDLa"/>
    <property type="match status" value="4"/>
</dbReference>
<dbReference type="FunFam" id="2.40.10.10:FF:000068">
    <property type="entry name" value="transmembrane protease serine 2"/>
    <property type="match status" value="1"/>
</dbReference>
<dbReference type="PANTHER" id="PTHR24252">
    <property type="entry name" value="ACROSIN-RELATED"/>
    <property type="match status" value="1"/>
</dbReference>
<dbReference type="PANTHER" id="PTHR24252:SF7">
    <property type="entry name" value="HYALIN"/>
    <property type="match status" value="1"/>
</dbReference>
<feature type="disulfide bond" evidence="2">
    <location>
        <begin position="132"/>
        <end position="150"/>
    </location>
</feature>
<dbReference type="Gene3D" id="4.10.400.10">
    <property type="entry name" value="Low-density Lipoprotein Receptor"/>
    <property type="match status" value="4"/>
</dbReference>
<reference evidence="8" key="1">
    <citation type="submission" date="2025-08" db="UniProtKB">
        <authorList>
            <consortium name="RefSeq"/>
        </authorList>
    </citation>
    <scope>IDENTIFICATION</scope>
    <source>
        <tissue evidence="8">Entire body</tissue>
    </source>
</reference>
<dbReference type="RefSeq" id="XP_018335833.1">
    <property type="nucleotide sequence ID" value="XM_018480331.1"/>
</dbReference>
<dbReference type="CDD" id="cd00112">
    <property type="entry name" value="LDLa"/>
    <property type="match status" value="4"/>
</dbReference>
<dbReference type="KEGG" id="apln:108744517"/>
<feature type="disulfide bond" evidence="2">
    <location>
        <begin position="166"/>
        <end position="178"/>
    </location>
</feature>
<evidence type="ECO:0000256" key="3">
    <source>
        <dbReference type="PROSITE-ProRule" id="PRU00302"/>
    </source>
</evidence>
<dbReference type="PRINTS" id="PR00261">
    <property type="entry name" value="LDLRECEPTOR"/>
</dbReference>
<dbReference type="InterPro" id="IPR001254">
    <property type="entry name" value="Trypsin_dom"/>
</dbReference>
<evidence type="ECO:0000256" key="4">
    <source>
        <dbReference type="SAM" id="SignalP"/>
    </source>
</evidence>
<dbReference type="GO" id="GO:0004252">
    <property type="term" value="F:serine-type endopeptidase activity"/>
    <property type="evidence" value="ECO:0007669"/>
    <property type="project" value="InterPro"/>
</dbReference>
<dbReference type="InterPro" id="IPR043504">
    <property type="entry name" value="Peptidase_S1_PA_chymotrypsin"/>
</dbReference>
<dbReference type="SUPFAM" id="SSF57535">
    <property type="entry name" value="Complement control module/SCR domain"/>
    <property type="match status" value="1"/>
</dbReference>
<name>A0A1W4XTP2_AGRPL</name>
<dbReference type="InterPro" id="IPR002172">
    <property type="entry name" value="LDrepeatLR_classA_rpt"/>
</dbReference>
<dbReference type="Pfam" id="PF00057">
    <property type="entry name" value="Ldl_recept_a"/>
    <property type="match status" value="4"/>
</dbReference>
<dbReference type="Pfam" id="PF00089">
    <property type="entry name" value="Trypsin"/>
    <property type="match status" value="1"/>
</dbReference>
<dbReference type="PROSITE" id="PS50240">
    <property type="entry name" value="TRYPSIN_DOM"/>
    <property type="match status" value="1"/>
</dbReference>
<dbReference type="PROSITE" id="PS50068">
    <property type="entry name" value="LDLRA_2"/>
    <property type="match status" value="4"/>
</dbReference>
<keyword evidence="1 2" id="KW-1015">Disulfide bond</keyword>
<gene>
    <name evidence="8" type="primary">LOC108744517</name>
</gene>
<feature type="domain" description="Sushi" evidence="6">
    <location>
        <begin position="226"/>
        <end position="293"/>
    </location>
</feature>
<protein>
    <submittedName>
        <fullName evidence="8">Modular serine protease-like isoform X1</fullName>
    </submittedName>
</protein>
<dbReference type="PROSITE" id="PS01209">
    <property type="entry name" value="LDLRA_1"/>
    <property type="match status" value="3"/>
</dbReference>
<feature type="disulfide bond" evidence="2">
    <location>
        <begin position="50"/>
        <end position="68"/>
    </location>
</feature>
<dbReference type="CDD" id="cd00033">
    <property type="entry name" value="CCP"/>
    <property type="match status" value="1"/>
</dbReference>
<feature type="chain" id="PRO_5010733724" evidence="4">
    <location>
        <begin position="22"/>
        <end position="638"/>
    </location>
</feature>
<feature type="disulfide bond" evidence="2">
    <location>
        <begin position="173"/>
        <end position="191"/>
    </location>
</feature>
<evidence type="ECO:0000259" key="5">
    <source>
        <dbReference type="PROSITE" id="PS50240"/>
    </source>
</evidence>
<evidence type="ECO:0000256" key="1">
    <source>
        <dbReference type="ARBA" id="ARBA00023157"/>
    </source>
</evidence>
<proteinExistence type="predicted"/>
<feature type="disulfide bond" evidence="2">
    <location>
        <begin position="83"/>
        <end position="95"/>
    </location>
</feature>
<dbReference type="FunCoup" id="A0A1W4XTP2">
    <property type="interactions" value="70"/>
</dbReference>